<organism evidence="3 4">
    <name type="scientific">Halpernia humi</name>
    <dbReference type="NCBI Taxonomy" id="493375"/>
    <lineage>
        <taxon>Bacteria</taxon>
        <taxon>Pseudomonadati</taxon>
        <taxon>Bacteroidota</taxon>
        <taxon>Flavobacteriia</taxon>
        <taxon>Flavobacteriales</taxon>
        <taxon>Weeksellaceae</taxon>
        <taxon>Chryseobacterium group</taxon>
        <taxon>Halpernia</taxon>
    </lineage>
</organism>
<feature type="signal peptide" evidence="1">
    <location>
        <begin position="1"/>
        <end position="18"/>
    </location>
</feature>
<accession>A0A1H5SEK9</accession>
<dbReference type="SUPFAM" id="SSF50630">
    <property type="entry name" value="Acid proteases"/>
    <property type="match status" value="1"/>
</dbReference>
<name>A0A1H5SEK9_9FLAO</name>
<dbReference type="EMBL" id="FNUS01000001">
    <property type="protein sequence ID" value="SEF48844.1"/>
    <property type="molecule type" value="Genomic_DNA"/>
</dbReference>
<gene>
    <name evidence="3" type="ORF">SAMN05421847_0118</name>
</gene>
<dbReference type="Pfam" id="PF17820">
    <property type="entry name" value="PDZ_6"/>
    <property type="match status" value="1"/>
</dbReference>
<evidence type="ECO:0000256" key="1">
    <source>
        <dbReference type="SAM" id="SignalP"/>
    </source>
</evidence>
<dbReference type="InterPro" id="IPR041489">
    <property type="entry name" value="PDZ_6"/>
</dbReference>
<dbReference type="SMART" id="SM00228">
    <property type="entry name" value="PDZ"/>
    <property type="match status" value="1"/>
</dbReference>
<dbReference type="PROSITE" id="PS50106">
    <property type="entry name" value="PDZ"/>
    <property type="match status" value="1"/>
</dbReference>
<proteinExistence type="predicted"/>
<keyword evidence="4" id="KW-1185">Reference proteome</keyword>
<feature type="domain" description="PDZ" evidence="2">
    <location>
        <begin position="337"/>
        <end position="414"/>
    </location>
</feature>
<dbReference type="Gene3D" id="2.40.70.10">
    <property type="entry name" value="Acid Proteases"/>
    <property type="match status" value="2"/>
</dbReference>
<evidence type="ECO:0000259" key="2">
    <source>
        <dbReference type="PROSITE" id="PS50106"/>
    </source>
</evidence>
<dbReference type="OrthoDB" id="3521766at2"/>
<reference evidence="4" key="1">
    <citation type="submission" date="2016-10" db="EMBL/GenBank/DDBJ databases">
        <authorList>
            <person name="Varghese N."/>
            <person name="Submissions S."/>
        </authorList>
    </citation>
    <scope>NUCLEOTIDE SEQUENCE [LARGE SCALE GENOMIC DNA]</scope>
    <source>
        <strain evidence="4">DSM 21580</strain>
    </source>
</reference>
<keyword evidence="1" id="KW-0732">Signal</keyword>
<dbReference type="InterPro" id="IPR001478">
    <property type="entry name" value="PDZ"/>
</dbReference>
<protein>
    <submittedName>
        <fullName evidence="3">PDZ domain-containing protein</fullName>
    </submittedName>
</protein>
<dbReference type="Proteomes" id="UP000236738">
    <property type="component" value="Unassembled WGS sequence"/>
</dbReference>
<feature type="chain" id="PRO_5009283910" evidence="1">
    <location>
        <begin position="19"/>
        <end position="444"/>
    </location>
</feature>
<evidence type="ECO:0000313" key="4">
    <source>
        <dbReference type="Proteomes" id="UP000236738"/>
    </source>
</evidence>
<dbReference type="RefSeq" id="WP_103912183.1">
    <property type="nucleotide sequence ID" value="NZ_FNUS01000001.1"/>
</dbReference>
<dbReference type="SUPFAM" id="SSF50156">
    <property type="entry name" value="PDZ domain-like"/>
    <property type="match status" value="1"/>
</dbReference>
<dbReference type="Gene3D" id="2.30.42.10">
    <property type="match status" value="1"/>
</dbReference>
<evidence type="ECO:0000313" key="3">
    <source>
        <dbReference type="EMBL" id="SEF48844.1"/>
    </source>
</evidence>
<sequence length="444" mass="51071">MKCWFILFFLALLNLTSAQDLGFATRAEKKTVVHFQLINNLIFIPVNVNGVNLTFLLDSGVAETILFSLDDKEVLFKNTEKVKFAGLGETVDLYGLKSVKNEVKIGKDFEDHAHTIFLILNEEFNFSSHVGIPVNGIIGFNFFKNHQVKIDYISKKITIYNDDNYFNRKKRRFEAFDISIEGKKPYMMASVKMSKEAKPSKLLLDLGNSDAIWLFPKLIKDFVYNRPNIQDYLGRGFNGDIYGKRSRIKELSIGDFTLEKPLTAMPDEYSIQHLSIAKDRKGSIGNDVLRRFTVIFDYPNSKIYLKKNRNFNEPFLFNMSGLDIKQDGMQWEKDVVQVKTENNTKNDGGIQVYNAENAIKYKFTLKPIFSIAAVRENSPAFRAGIKKDDTILEINNRKASTFSLQDILNLLKSSEGRNISFKIQRKFEILKLNFTLEDPIPYQD</sequence>
<dbReference type="InterPro" id="IPR021109">
    <property type="entry name" value="Peptidase_aspartic_dom_sf"/>
</dbReference>
<dbReference type="InterPro" id="IPR036034">
    <property type="entry name" value="PDZ_sf"/>
</dbReference>
<dbReference type="AlphaFoldDB" id="A0A1H5SEK9"/>